<dbReference type="PANTHER" id="PTHR33375:SF1">
    <property type="entry name" value="CHROMOSOME-PARTITIONING PROTEIN PARB-RELATED"/>
    <property type="match status" value="1"/>
</dbReference>
<dbReference type="Pfam" id="PF17762">
    <property type="entry name" value="HTH_ParB"/>
    <property type="match status" value="1"/>
</dbReference>
<accession>X0SAW9</accession>
<gene>
    <name evidence="3" type="ORF">S01H1_01182</name>
</gene>
<dbReference type="Pfam" id="PF02195">
    <property type="entry name" value="ParB_N"/>
    <property type="match status" value="1"/>
</dbReference>
<dbReference type="InterPro" id="IPR050336">
    <property type="entry name" value="Chromosome_partition/occlusion"/>
</dbReference>
<dbReference type="EMBL" id="BARS01000493">
    <property type="protein sequence ID" value="GAF78164.1"/>
    <property type="molecule type" value="Genomic_DNA"/>
</dbReference>
<dbReference type="AlphaFoldDB" id="X0SAW9"/>
<proteinExistence type="predicted"/>
<name>X0SAW9_9ZZZZ</name>
<evidence type="ECO:0000313" key="3">
    <source>
        <dbReference type="EMBL" id="GAF78164.1"/>
    </source>
</evidence>
<dbReference type="InterPro" id="IPR041468">
    <property type="entry name" value="HTH_ParB/Spo0J"/>
</dbReference>
<dbReference type="SMART" id="SM00470">
    <property type="entry name" value="ParB"/>
    <property type="match status" value="1"/>
</dbReference>
<sequence length="265" mass="30058">MQKKELKTEYQDVELKLIDEPDGRIRLEIDSDEIASLAENISEVGQIQPIKLAKKNKRFEIVAGERRYIAIKSLEWDTIKAIIADMKPEQIALERASENLQRKDLSPIEEGATYADLAEKYNMSIRKIGDKFGHAASRIKRMIDLLALQPEIQKAIHNKQITLIVGEVLAQIDEPKERKKNLNYAIDNGCTREVAEGWVGDFRRSSLPGRSIVEQGVPLEPNITTQKIYQACEVCEDPVEIQAMKMLRICPGCYKIVIDNLKQGA</sequence>
<dbReference type="NCBIfam" id="TIGR00180">
    <property type="entry name" value="parB_part"/>
    <property type="match status" value="1"/>
</dbReference>
<comment type="caution">
    <text evidence="3">The sequence shown here is derived from an EMBL/GenBank/DDBJ whole genome shotgun (WGS) entry which is preliminary data.</text>
</comment>
<dbReference type="InterPro" id="IPR036086">
    <property type="entry name" value="ParB/Sulfiredoxin_sf"/>
</dbReference>
<dbReference type="SUPFAM" id="SSF110849">
    <property type="entry name" value="ParB/Sulfiredoxin"/>
    <property type="match status" value="1"/>
</dbReference>
<dbReference type="GO" id="GO:0007059">
    <property type="term" value="P:chromosome segregation"/>
    <property type="evidence" value="ECO:0007669"/>
    <property type="project" value="UniProtKB-KW"/>
</dbReference>
<dbReference type="InterPro" id="IPR003115">
    <property type="entry name" value="ParB_N"/>
</dbReference>
<protein>
    <recommendedName>
        <fullName evidence="2">ParB-like N-terminal domain-containing protein</fullName>
    </recommendedName>
</protein>
<keyword evidence="1" id="KW-0159">Chromosome partition</keyword>
<dbReference type="Gene3D" id="3.90.1530.30">
    <property type="match status" value="1"/>
</dbReference>
<evidence type="ECO:0000256" key="1">
    <source>
        <dbReference type="ARBA" id="ARBA00022829"/>
    </source>
</evidence>
<feature type="domain" description="ParB-like N-terminal" evidence="2">
    <location>
        <begin position="11"/>
        <end position="100"/>
    </location>
</feature>
<reference evidence="3" key="1">
    <citation type="journal article" date="2014" name="Front. Microbiol.">
        <title>High frequency of phylogenetically diverse reductive dehalogenase-homologous genes in deep subseafloor sedimentary metagenomes.</title>
        <authorList>
            <person name="Kawai M."/>
            <person name="Futagami T."/>
            <person name="Toyoda A."/>
            <person name="Takaki Y."/>
            <person name="Nishi S."/>
            <person name="Hori S."/>
            <person name="Arai W."/>
            <person name="Tsubouchi T."/>
            <person name="Morono Y."/>
            <person name="Uchiyama I."/>
            <person name="Ito T."/>
            <person name="Fujiyama A."/>
            <person name="Inagaki F."/>
            <person name="Takami H."/>
        </authorList>
    </citation>
    <scope>NUCLEOTIDE SEQUENCE</scope>
    <source>
        <strain evidence="3">Expedition CK06-06</strain>
    </source>
</reference>
<dbReference type="GO" id="GO:0003677">
    <property type="term" value="F:DNA binding"/>
    <property type="evidence" value="ECO:0007669"/>
    <property type="project" value="InterPro"/>
</dbReference>
<dbReference type="GO" id="GO:0005694">
    <property type="term" value="C:chromosome"/>
    <property type="evidence" value="ECO:0007669"/>
    <property type="project" value="TreeGrafter"/>
</dbReference>
<dbReference type="PANTHER" id="PTHR33375">
    <property type="entry name" value="CHROMOSOME-PARTITIONING PROTEIN PARB-RELATED"/>
    <property type="match status" value="1"/>
</dbReference>
<evidence type="ECO:0000259" key="2">
    <source>
        <dbReference type="SMART" id="SM00470"/>
    </source>
</evidence>
<dbReference type="SUPFAM" id="SSF109709">
    <property type="entry name" value="KorB DNA-binding domain-like"/>
    <property type="match status" value="1"/>
</dbReference>
<dbReference type="Gene3D" id="1.10.10.2830">
    <property type="match status" value="1"/>
</dbReference>
<dbReference type="InterPro" id="IPR004437">
    <property type="entry name" value="ParB/RepB/Spo0J"/>
</dbReference>
<organism evidence="3">
    <name type="scientific">marine sediment metagenome</name>
    <dbReference type="NCBI Taxonomy" id="412755"/>
    <lineage>
        <taxon>unclassified sequences</taxon>
        <taxon>metagenomes</taxon>
        <taxon>ecological metagenomes</taxon>
    </lineage>
</organism>
<dbReference type="GO" id="GO:0045881">
    <property type="term" value="P:positive regulation of sporulation resulting in formation of a cellular spore"/>
    <property type="evidence" value="ECO:0007669"/>
    <property type="project" value="TreeGrafter"/>
</dbReference>